<evidence type="ECO:0000313" key="8">
    <source>
        <dbReference type="Proteomes" id="UP000738349"/>
    </source>
</evidence>
<dbReference type="PANTHER" id="PTHR46494:SF1">
    <property type="entry name" value="CORA FAMILY METAL ION TRANSPORTER (EUROFUNG)"/>
    <property type="match status" value="1"/>
</dbReference>
<keyword evidence="4 6" id="KW-0472">Membrane</keyword>
<keyword evidence="2 6" id="KW-0812">Transmembrane</keyword>
<feature type="compositionally biased region" description="Polar residues" evidence="5">
    <location>
        <begin position="912"/>
        <end position="921"/>
    </location>
</feature>
<accession>A0A9P9E1C1</accession>
<dbReference type="Pfam" id="PF01544">
    <property type="entry name" value="CorA"/>
    <property type="match status" value="1"/>
</dbReference>
<gene>
    <name evidence="7" type="ORF">EDB81DRAFT_140310</name>
</gene>
<dbReference type="Gene3D" id="1.20.58.340">
    <property type="entry name" value="Magnesium transport protein CorA, transmembrane region"/>
    <property type="match status" value="1"/>
</dbReference>
<evidence type="ECO:0000256" key="5">
    <source>
        <dbReference type="SAM" id="MobiDB-lite"/>
    </source>
</evidence>
<feature type="transmembrane region" description="Helical" evidence="6">
    <location>
        <begin position="597"/>
        <end position="616"/>
    </location>
</feature>
<dbReference type="InterPro" id="IPR045863">
    <property type="entry name" value="CorA_TM1_TM2"/>
</dbReference>
<reference evidence="7" key="1">
    <citation type="journal article" date="2021" name="Nat. Commun.">
        <title>Genetic determinants of endophytism in the Arabidopsis root mycobiome.</title>
        <authorList>
            <person name="Mesny F."/>
            <person name="Miyauchi S."/>
            <person name="Thiergart T."/>
            <person name="Pickel B."/>
            <person name="Atanasova L."/>
            <person name="Karlsson M."/>
            <person name="Huettel B."/>
            <person name="Barry K.W."/>
            <person name="Haridas S."/>
            <person name="Chen C."/>
            <person name="Bauer D."/>
            <person name="Andreopoulos W."/>
            <person name="Pangilinan J."/>
            <person name="LaButti K."/>
            <person name="Riley R."/>
            <person name="Lipzen A."/>
            <person name="Clum A."/>
            <person name="Drula E."/>
            <person name="Henrissat B."/>
            <person name="Kohler A."/>
            <person name="Grigoriev I.V."/>
            <person name="Martin F.M."/>
            <person name="Hacquard S."/>
        </authorList>
    </citation>
    <scope>NUCLEOTIDE SEQUENCE</scope>
    <source>
        <strain evidence="7">MPI-CAGE-AT-0147</strain>
    </source>
</reference>
<comment type="subcellular location">
    <subcellularLocation>
        <location evidence="1">Cell membrane</location>
        <topology evidence="1">Multi-pass membrane protein</topology>
    </subcellularLocation>
</comment>
<name>A0A9P9E1C1_9HYPO</name>
<dbReference type="SUPFAM" id="SSF144083">
    <property type="entry name" value="Magnesium transport protein CorA, transmembrane region"/>
    <property type="match status" value="1"/>
</dbReference>
<sequence length="935" mass="105932">MESLFKTLQDKKLGKSRNTWYIKTGTVIRCDVDSDGKTNASALFVSIPQLQVDSFNRTTNVQLRKGICLPRRLHEMFHPYDTSLTRDKNQLFRSHEGAQSDEVLWIGDTWVLIIDSVGILTYGSKHRQTYLSDNIEIRDHLSSQVEERTIHVTHPDGQQFQIPFEACQTLYKLQSAIRDQLSILEDDDSILDFELVITGGEVVTAKSWSRLVQKPEQSVIKLVVEWVVPDESESDRDSIKPNSQEDEMSHISGDIETDKQDAASKNGILSGKRSRSVSRQRTTVPFADDDFFGIQQQSSTTKDEDSDLDIPELNAKVPPFLGWTILEISKEDDDDNKTNDEGSTIRESIRVCLSRAETALKDGQHPFVAKLKDNFSTLDLPSISDDVNFNVIEKRILQLAKQDSKNGRGRKLRFGKDKIASLYKGFLSASIRTLEAYTFKEFPSPIISSYYTALLNGLESPKPPPNNHYPVRWVLSREPIPIAGFKYLNTTLDGIKCPDCNSQKIYDNIESAIDHLRKRHCAGSTPGTRLVEYLTPLSEAQDSRLEEECSEVLRTCRDTMVHITRRLRDIQDAMVFDGQFQKPAQGIPFALLKSLELIVAFVCAVPMLLDEIYWFYNYEIDEQKLGNLVLDGKIREKYQLLKDVGHAAETLTKDAERALVSSIHSKRKEDVVKFFTSVGSHCVATQIICNLLRHPIQNNAKVAELYQAYCTDYGSQVFRHPSKRQIPAIGAMADELARLRTVTEWQQKLVSSLRTVLSPETHRESAKGVREKTFPIEDYILDKTDEELQEQFDMISSSLDQCKDLLESVNELMEIMSDNHNRAILVFTVVTVVFLPMSFIATYLSMNGGPSEDHWGKTQALFWEISAPLALGIGIFCLGTAWHGSEVGAVREWISKFANRWRNKLGRRNPETDSSGYLSSSDYEETESGRECSGV</sequence>
<keyword evidence="3 6" id="KW-1133">Transmembrane helix</keyword>
<evidence type="ECO:0000256" key="3">
    <source>
        <dbReference type="ARBA" id="ARBA00022989"/>
    </source>
</evidence>
<feature type="transmembrane region" description="Helical" evidence="6">
    <location>
        <begin position="823"/>
        <end position="845"/>
    </location>
</feature>
<feature type="region of interest" description="Disordered" evidence="5">
    <location>
        <begin position="909"/>
        <end position="935"/>
    </location>
</feature>
<feature type="region of interest" description="Disordered" evidence="5">
    <location>
        <begin position="233"/>
        <end position="280"/>
    </location>
</feature>
<dbReference type="GO" id="GO:0000287">
    <property type="term" value="F:magnesium ion binding"/>
    <property type="evidence" value="ECO:0007669"/>
    <property type="project" value="TreeGrafter"/>
</dbReference>
<proteinExistence type="predicted"/>
<dbReference type="GO" id="GO:0005886">
    <property type="term" value="C:plasma membrane"/>
    <property type="evidence" value="ECO:0007669"/>
    <property type="project" value="UniProtKB-SubCell"/>
</dbReference>
<evidence type="ECO:0000256" key="1">
    <source>
        <dbReference type="ARBA" id="ARBA00004651"/>
    </source>
</evidence>
<evidence type="ECO:0000256" key="2">
    <source>
        <dbReference type="ARBA" id="ARBA00022692"/>
    </source>
</evidence>
<dbReference type="PANTHER" id="PTHR46494">
    <property type="entry name" value="CORA FAMILY METAL ION TRANSPORTER (EUROFUNG)"/>
    <property type="match status" value="1"/>
</dbReference>
<feature type="transmembrane region" description="Helical" evidence="6">
    <location>
        <begin position="865"/>
        <end position="882"/>
    </location>
</feature>
<evidence type="ECO:0000313" key="7">
    <source>
        <dbReference type="EMBL" id="KAH7129253.1"/>
    </source>
</evidence>
<feature type="region of interest" description="Disordered" evidence="5">
    <location>
        <begin position="292"/>
        <end position="311"/>
    </location>
</feature>
<dbReference type="AlphaFoldDB" id="A0A9P9E1C1"/>
<dbReference type="EMBL" id="JAGMUV010000018">
    <property type="protein sequence ID" value="KAH7129253.1"/>
    <property type="molecule type" value="Genomic_DNA"/>
</dbReference>
<keyword evidence="8" id="KW-1185">Reference proteome</keyword>
<dbReference type="OrthoDB" id="5093624at2759"/>
<dbReference type="GO" id="GO:0015095">
    <property type="term" value="F:magnesium ion transmembrane transporter activity"/>
    <property type="evidence" value="ECO:0007669"/>
    <property type="project" value="TreeGrafter"/>
</dbReference>
<dbReference type="Proteomes" id="UP000738349">
    <property type="component" value="Unassembled WGS sequence"/>
</dbReference>
<dbReference type="InterPro" id="IPR002523">
    <property type="entry name" value="MgTranspt_CorA/ZnTranspt_ZntB"/>
</dbReference>
<evidence type="ECO:0000256" key="6">
    <source>
        <dbReference type="SAM" id="Phobius"/>
    </source>
</evidence>
<dbReference type="GO" id="GO:0015087">
    <property type="term" value="F:cobalt ion transmembrane transporter activity"/>
    <property type="evidence" value="ECO:0007669"/>
    <property type="project" value="TreeGrafter"/>
</dbReference>
<comment type="caution">
    <text evidence="7">The sequence shown here is derived from an EMBL/GenBank/DDBJ whole genome shotgun (WGS) entry which is preliminary data.</text>
</comment>
<protein>
    <submittedName>
        <fullName evidence="7">Uncharacterized protein</fullName>
    </submittedName>
</protein>
<dbReference type="GO" id="GO:0050897">
    <property type="term" value="F:cobalt ion binding"/>
    <property type="evidence" value="ECO:0007669"/>
    <property type="project" value="TreeGrafter"/>
</dbReference>
<evidence type="ECO:0000256" key="4">
    <source>
        <dbReference type="ARBA" id="ARBA00023136"/>
    </source>
</evidence>
<organism evidence="7 8">
    <name type="scientific">Dactylonectria macrodidyma</name>
    <dbReference type="NCBI Taxonomy" id="307937"/>
    <lineage>
        <taxon>Eukaryota</taxon>
        <taxon>Fungi</taxon>
        <taxon>Dikarya</taxon>
        <taxon>Ascomycota</taxon>
        <taxon>Pezizomycotina</taxon>
        <taxon>Sordariomycetes</taxon>
        <taxon>Hypocreomycetidae</taxon>
        <taxon>Hypocreales</taxon>
        <taxon>Nectriaceae</taxon>
        <taxon>Dactylonectria</taxon>
    </lineage>
</organism>